<feature type="compositionally biased region" description="Low complexity" evidence="1">
    <location>
        <begin position="29"/>
        <end position="47"/>
    </location>
</feature>
<dbReference type="AlphaFoldDB" id="A0AAJ0D930"/>
<dbReference type="Proteomes" id="UP001271007">
    <property type="component" value="Unassembled WGS sequence"/>
</dbReference>
<dbReference type="Pfam" id="PF25995">
    <property type="entry name" value="STB6_N"/>
    <property type="match status" value="1"/>
</dbReference>
<evidence type="ECO:0000313" key="4">
    <source>
        <dbReference type="Proteomes" id="UP001271007"/>
    </source>
</evidence>
<feature type="region of interest" description="Disordered" evidence="1">
    <location>
        <begin position="1"/>
        <end position="62"/>
    </location>
</feature>
<feature type="region of interest" description="Disordered" evidence="1">
    <location>
        <begin position="529"/>
        <end position="657"/>
    </location>
</feature>
<dbReference type="GO" id="GO:0070822">
    <property type="term" value="C:Sin3-type complex"/>
    <property type="evidence" value="ECO:0007669"/>
    <property type="project" value="TreeGrafter"/>
</dbReference>
<feature type="compositionally biased region" description="Polar residues" evidence="1">
    <location>
        <begin position="622"/>
        <end position="631"/>
    </location>
</feature>
<evidence type="ECO:0000259" key="2">
    <source>
        <dbReference type="Pfam" id="PF25995"/>
    </source>
</evidence>
<feature type="compositionally biased region" description="Low complexity" evidence="1">
    <location>
        <begin position="551"/>
        <end position="564"/>
    </location>
</feature>
<evidence type="ECO:0000256" key="1">
    <source>
        <dbReference type="SAM" id="MobiDB-lite"/>
    </source>
</evidence>
<keyword evidence="4" id="KW-1185">Reference proteome</keyword>
<feature type="compositionally biased region" description="Low complexity" evidence="1">
    <location>
        <begin position="587"/>
        <end position="599"/>
    </location>
</feature>
<proteinExistence type="predicted"/>
<dbReference type="PANTHER" id="PTHR31011">
    <property type="entry name" value="PROTEIN STB2-RELATED"/>
    <property type="match status" value="1"/>
</dbReference>
<sequence>MSTIAGHAHRPPRLQTSFQRQPAHERSGTAATTNNTTSTVNPASTSTQNGTPDSVAAGTPTGHQRFVLTDPLAFKYLEDDPATKVLDRSQQLEGYECYVVEQWSTSRSHPTFTITTYTGDPNHHVVVGVLSVPIDETTWSAKLRVYFKALNQYHARRRETPLGILMVTSLSGFPSSLTVIPVPGGDIRTHRADFFVNEDLKRLNCAGRVGFTLSPPTAATVAKFHQLYRTSDKNEVYDSVIELVKLCQSALMLFDKLEIDYADGLLCDVTERAINDWWLEIGSSYYNVEPHDGILGPTTVAGLLGLLMGARNRLHSLGHPVGKDAFDVETMKRGISKFQKEQRVQRTRRLDRRTLDKLHRATAKAANSDGHWAMPKAVKSTVAELSGKGGEMVMDVVGRRDRAGIAEIETCDMERFVQLVQGERAKWLWYGKAVKKAATRETMGTLGRPGQDWKNSEAGHLSFKESEYGGFTWTARKSVADGLLGGKRELNDDAGTLDEQDSDEEDNIKGVLKRTSGFKEARSGIGKFKGVVGLGGHHHKATTSKDESPKTPKSPQSPFQPQSPVDDRFPRSSKEHRRRPLLGRTRSSPGSSIGSPQSPVTEQGSRTVTESIPEHAKVPSTLEVQSKQSVESLRAPSYLSKDPQNGDTDPATDDGTASVTVGAASVAGSVYNDVELNEVLPTGPATEQDVHRLMQRTVSYSRVIDINLQARNDDAYPRHLSFSLAEESVLSWEGIGSDDFDTFDDNPKAELAEQNFNASELKHLRHLINDISTSTSSFTQAQLYTLTSVLTKFDEDQQTLESMYRPHVDHMNALQTDSEGMLRAERERLEEAGKEIETLAAKLDYEINGLKSKVEEVEAGVGDFAKGVRRVEDRVRDLEREAEKAEERGWGCVVM</sequence>
<protein>
    <recommendedName>
        <fullName evidence="2">STB6-like N-terminal domain-containing protein</fullName>
    </recommendedName>
</protein>
<name>A0AAJ0D930_9PEZI</name>
<evidence type="ECO:0000313" key="3">
    <source>
        <dbReference type="EMBL" id="KAK3049248.1"/>
    </source>
</evidence>
<feature type="domain" description="STB6-like N-terminal" evidence="2">
    <location>
        <begin position="64"/>
        <end position="203"/>
    </location>
</feature>
<dbReference type="PANTHER" id="PTHR31011:SF2">
    <property type="entry name" value="PROTEIN STB2-RELATED"/>
    <property type="match status" value="1"/>
</dbReference>
<feature type="compositionally biased region" description="Polar residues" evidence="1">
    <location>
        <begin position="600"/>
        <end position="610"/>
    </location>
</feature>
<accession>A0AAJ0D930</accession>
<dbReference type="InterPro" id="IPR059025">
    <property type="entry name" value="STB6_N"/>
</dbReference>
<dbReference type="InterPro" id="IPR038919">
    <property type="entry name" value="STB2/STB2"/>
</dbReference>
<organism evidence="3 4">
    <name type="scientific">Extremus antarcticus</name>
    <dbReference type="NCBI Taxonomy" id="702011"/>
    <lineage>
        <taxon>Eukaryota</taxon>
        <taxon>Fungi</taxon>
        <taxon>Dikarya</taxon>
        <taxon>Ascomycota</taxon>
        <taxon>Pezizomycotina</taxon>
        <taxon>Dothideomycetes</taxon>
        <taxon>Dothideomycetidae</taxon>
        <taxon>Mycosphaerellales</taxon>
        <taxon>Extremaceae</taxon>
        <taxon>Extremus</taxon>
    </lineage>
</organism>
<comment type="caution">
    <text evidence="3">The sequence shown here is derived from an EMBL/GenBank/DDBJ whole genome shotgun (WGS) entry which is preliminary data.</text>
</comment>
<feature type="compositionally biased region" description="Low complexity" evidence="1">
    <location>
        <begin position="646"/>
        <end position="657"/>
    </location>
</feature>
<dbReference type="EMBL" id="JAWDJX010000041">
    <property type="protein sequence ID" value="KAK3049248.1"/>
    <property type="molecule type" value="Genomic_DNA"/>
</dbReference>
<gene>
    <name evidence="3" type="ORF">LTR09_009426</name>
</gene>
<reference evidence="3" key="1">
    <citation type="submission" date="2023-04" db="EMBL/GenBank/DDBJ databases">
        <title>Black Yeasts Isolated from many extreme environments.</title>
        <authorList>
            <person name="Coleine C."/>
            <person name="Stajich J.E."/>
            <person name="Selbmann L."/>
        </authorList>
    </citation>
    <scope>NUCLEOTIDE SEQUENCE</scope>
    <source>
        <strain evidence="3">CCFEE 5312</strain>
    </source>
</reference>